<protein>
    <submittedName>
        <fullName evidence="1">Uncharacterized protein</fullName>
    </submittedName>
</protein>
<gene>
    <name evidence="1" type="ORF">FFL34_05650</name>
</gene>
<evidence type="ECO:0000313" key="2">
    <source>
        <dbReference type="Proteomes" id="UP000306980"/>
    </source>
</evidence>
<comment type="caution">
    <text evidence="1">The sequence shown here is derived from an EMBL/GenBank/DDBJ whole genome shotgun (WGS) entry which is preliminary data.</text>
</comment>
<sequence>MSGKSLNVETIFPQIGNKKDEALQASLGTIVNISYIYPYLDFTGNTRHGVWFSVHCTHRSHEIRIFLPIYF</sequence>
<proteinExistence type="predicted"/>
<accession>A0A5S3QIB8</accession>
<reference evidence="1 2" key="1">
    <citation type="submission" date="2019-05" db="EMBL/GenBank/DDBJ databases">
        <title>Genomic analysis of Lentibacillus sp. NKC220-2.</title>
        <authorList>
            <person name="Oh Y.J."/>
        </authorList>
    </citation>
    <scope>NUCLEOTIDE SEQUENCE [LARGE SCALE GENOMIC DNA]</scope>
    <source>
        <strain evidence="1 2">NKC220-2</strain>
    </source>
</reference>
<dbReference type="RefSeq" id="WP_138602269.1">
    <property type="nucleotide sequence ID" value="NZ_VCIA01000001.1"/>
</dbReference>
<dbReference type="Proteomes" id="UP000306980">
    <property type="component" value="Unassembled WGS sequence"/>
</dbReference>
<dbReference type="EMBL" id="VCIA01000001">
    <property type="protein sequence ID" value="TMN21652.1"/>
    <property type="molecule type" value="Genomic_DNA"/>
</dbReference>
<evidence type="ECO:0000313" key="1">
    <source>
        <dbReference type="EMBL" id="TMN21652.1"/>
    </source>
</evidence>
<name>A0A5S3QIB8_9BACI</name>
<dbReference type="AlphaFoldDB" id="A0A5S3QIB8"/>
<organism evidence="1 2">
    <name type="scientific">Lentibacillus cibarius</name>
    <dbReference type="NCBI Taxonomy" id="2583219"/>
    <lineage>
        <taxon>Bacteria</taxon>
        <taxon>Bacillati</taxon>
        <taxon>Bacillota</taxon>
        <taxon>Bacilli</taxon>
        <taxon>Bacillales</taxon>
        <taxon>Bacillaceae</taxon>
        <taxon>Lentibacillus</taxon>
    </lineage>
</organism>